<dbReference type="GO" id="GO:0016874">
    <property type="term" value="F:ligase activity"/>
    <property type="evidence" value="ECO:0007669"/>
    <property type="project" value="UniProtKB-KW"/>
</dbReference>
<evidence type="ECO:0000256" key="2">
    <source>
        <dbReference type="ARBA" id="ARBA00022833"/>
    </source>
</evidence>
<dbReference type="AlphaFoldDB" id="A0A4D7ALF9"/>
<dbReference type="GeneID" id="89523250"/>
<keyword evidence="4" id="KW-0436">Ligase</keyword>
<reference evidence="5" key="1">
    <citation type="submission" date="2018-12" db="EMBL/GenBank/DDBJ databases">
        <title>Dusodibacter welbiota gen. nov., sp. nov., isolated from human faeces and emended description of the Oscillibacter genus.</title>
        <authorList>
            <person name="Le Roy T."/>
            <person name="Van der Smissen P."/>
            <person name="Delzenne N."/>
            <person name="Muccioli G."/>
            <person name="Collet J.F."/>
            <person name="Cani P.D."/>
        </authorList>
    </citation>
    <scope>NUCLEOTIDE SEQUENCE [LARGE SCALE GENOMIC DNA]</scope>
    <source>
        <strain evidence="5">J115</strain>
    </source>
</reference>
<dbReference type="Pfam" id="PF12224">
    <property type="entry name" value="Amidoligase_2"/>
    <property type="match status" value="1"/>
</dbReference>
<evidence type="ECO:0000259" key="3">
    <source>
        <dbReference type="PROSITE" id="PS50023"/>
    </source>
</evidence>
<dbReference type="GO" id="GO:0046872">
    <property type="term" value="F:metal ion binding"/>
    <property type="evidence" value="ECO:0007669"/>
    <property type="project" value="UniProtKB-KW"/>
</dbReference>
<keyword evidence="2" id="KW-0862">Zinc</keyword>
<evidence type="ECO:0000313" key="5">
    <source>
        <dbReference type="Proteomes" id="UP000298642"/>
    </source>
</evidence>
<gene>
    <name evidence="4" type="ORF">EIO64_03565</name>
</gene>
<keyword evidence="1" id="KW-0479">Metal-binding</keyword>
<dbReference type="InterPro" id="IPR001781">
    <property type="entry name" value="Znf_LIM"/>
</dbReference>
<proteinExistence type="predicted"/>
<dbReference type="EMBL" id="CP034413">
    <property type="protein sequence ID" value="QCI58421.1"/>
    <property type="molecule type" value="Genomic_DNA"/>
</dbReference>
<dbReference type="RefSeq" id="WP_119311362.1">
    <property type="nucleotide sequence ID" value="NZ_CP034413.3"/>
</dbReference>
<dbReference type="InterPro" id="IPR022025">
    <property type="entry name" value="Amidoligase_2"/>
</dbReference>
<dbReference type="Gene3D" id="2.10.110.10">
    <property type="entry name" value="Cysteine Rich Protein"/>
    <property type="match status" value="1"/>
</dbReference>
<name>A0A4D7ALF9_9FIRM</name>
<evidence type="ECO:0000313" key="4">
    <source>
        <dbReference type="EMBL" id="QCI58421.1"/>
    </source>
</evidence>
<protein>
    <submittedName>
        <fullName evidence="4">Amidoligase family protein</fullName>
    </submittedName>
</protein>
<evidence type="ECO:0000256" key="1">
    <source>
        <dbReference type="ARBA" id="ARBA00022723"/>
    </source>
</evidence>
<organism evidence="4 5">
    <name type="scientific">Dysosmobacter welbionis</name>
    <dbReference type="NCBI Taxonomy" id="2093857"/>
    <lineage>
        <taxon>Bacteria</taxon>
        <taxon>Bacillati</taxon>
        <taxon>Bacillota</taxon>
        <taxon>Clostridia</taxon>
        <taxon>Eubacteriales</taxon>
        <taxon>Oscillospiraceae</taxon>
        <taxon>Dysosmobacter</taxon>
    </lineage>
</organism>
<dbReference type="PROSITE" id="PS50023">
    <property type="entry name" value="LIM_DOMAIN_2"/>
    <property type="match status" value="1"/>
</dbReference>
<sequence length="365" mass="42400">MKTKEVCSHCGHEFPRTELTEFDGEFLCPACLETETSVCEDCGRRIWNDNNEGSGDLILCGSCYERNYVHCSRCGRLLHENNAFYFGDDDEPYCESCHDMLDSRIIHEYSYRPAPNFYGNGPRFFGVELEIDEGGEYESKAKKLLNVANRDTENIYIKHDGSLDEGLELVTHPMSLEYQLTKMPWVEVMAEAVRQGYRSHQANTCGLHVHVSREAFGAFAVEQDSAIARVLFFVERHWNELLKFSRRTQRQLERWAARYGYKDHPTEMMEHVKKGRCNRYTCVNLTNEDTIEFRIFRGTLKYNTLIATLQMVNRICDVAICMSDDELRAMSWSEFVSGVTEPELIQYLKERRLYLNEPVAVSEEV</sequence>
<dbReference type="KEGG" id="obj:EIO64_03565"/>
<keyword evidence="5" id="KW-1185">Reference proteome</keyword>
<dbReference type="Proteomes" id="UP000298642">
    <property type="component" value="Chromosome"/>
</dbReference>
<accession>A0A4D7ALF9</accession>
<feature type="domain" description="LIM zinc-binding" evidence="3">
    <location>
        <begin position="37"/>
        <end position="104"/>
    </location>
</feature>